<dbReference type="Pfam" id="PF04191">
    <property type="entry name" value="PEMT"/>
    <property type="match status" value="1"/>
</dbReference>
<dbReference type="RefSeq" id="WP_110400683.1">
    <property type="nucleotide sequence ID" value="NZ_QJJS01000007.1"/>
</dbReference>
<dbReference type="PANTHER" id="PTHR12714">
    <property type="entry name" value="PROTEIN-S ISOPRENYLCYSTEINE O-METHYLTRANSFERASE"/>
    <property type="match status" value="1"/>
</dbReference>
<evidence type="ECO:0000256" key="5">
    <source>
        <dbReference type="SAM" id="Phobius"/>
    </source>
</evidence>
<dbReference type="AlphaFoldDB" id="A0A318H0E1"/>
<dbReference type="GO" id="GO:0032259">
    <property type="term" value="P:methylation"/>
    <property type="evidence" value="ECO:0007669"/>
    <property type="project" value="UniProtKB-KW"/>
</dbReference>
<dbReference type="InterPro" id="IPR007318">
    <property type="entry name" value="Phopholipid_MeTrfase"/>
</dbReference>
<feature type="transmembrane region" description="Helical" evidence="5">
    <location>
        <begin position="47"/>
        <end position="65"/>
    </location>
</feature>
<protein>
    <submittedName>
        <fullName evidence="6">Protein-S-isoprenylcysteine O-methyltransferase Ste14</fullName>
    </submittedName>
</protein>
<name>A0A318H0E1_9BURK</name>
<organism evidence="6 7">
    <name type="scientific">Sphaerotilus hippei</name>
    <dbReference type="NCBI Taxonomy" id="744406"/>
    <lineage>
        <taxon>Bacteria</taxon>
        <taxon>Pseudomonadati</taxon>
        <taxon>Pseudomonadota</taxon>
        <taxon>Betaproteobacteria</taxon>
        <taxon>Burkholderiales</taxon>
        <taxon>Sphaerotilaceae</taxon>
        <taxon>Sphaerotilus</taxon>
    </lineage>
</organism>
<dbReference type="GO" id="GO:0012505">
    <property type="term" value="C:endomembrane system"/>
    <property type="evidence" value="ECO:0007669"/>
    <property type="project" value="UniProtKB-SubCell"/>
</dbReference>
<evidence type="ECO:0000256" key="4">
    <source>
        <dbReference type="ARBA" id="ARBA00023136"/>
    </source>
</evidence>
<keyword evidence="4 5" id="KW-0472">Membrane</keyword>
<gene>
    <name evidence="6" type="ORF">C7444_107175</name>
</gene>
<evidence type="ECO:0000256" key="2">
    <source>
        <dbReference type="ARBA" id="ARBA00022692"/>
    </source>
</evidence>
<keyword evidence="6" id="KW-0489">Methyltransferase</keyword>
<accession>A0A318H0E1</accession>
<keyword evidence="3 5" id="KW-1133">Transmembrane helix</keyword>
<comment type="caution">
    <text evidence="6">The sequence shown here is derived from an EMBL/GenBank/DDBJ whole genome shotgun (WGS) entry which is preliminary data.</text>
</comment>
<comment type="subcellular location">
    <subcellularLocation>
        <location evidence="1">Endomembrane system</location>
        <topology evidence="1">Multi-pass membrane protein</topology>
    </subcellularLocation>
</comment>
<evidence type="ECO:0000313" key="6">
    <source>
        <dbReference type="EMBL" id="PXW96269.1"/>
    </source>
</evidence>
<evidence type="ECO:0000256" key="3">
    <source>
        <dbReference type="ARBA" id="ARBA00022989"/>
    </source>
</evidence>
<dbReference type="EMBL" id="QJJS01000007">
    <property type="protein sequence ID" value="PXW96269.1"/>
    <property type="molecule type" value="Genomic_DNA"/>
</dbReference>
<dbReference type="GO" id="GO:0008168">
    <property type="term" value="F:methyltransferase activity"/>
    <property type="evidence" value="ECO:0007669"/>
    <property type="project" value="UniProtKB-KW"/>
</dbReference>
<dbReference type="Proteomes" id="UP000247811">
    <property type="component" value="Unassembled WGS sequence"/>
</dbReference>
<proteinExistence type="predicted"/>
<dbReference type="PANTHER" id="PTHR12714:SF24">
    <property type="entry name" value="SLR1182 PROTEIN"/>
    <property type="match status" value="1"/>
</dbReference>
<sequence length="158" mass="17528">MLSRLLKALELKVPPPVVGLLMALGMKLLAAQGPAWALPEPVRTGGALVLVLIGLGLDLAGLLSFRRARTTVHPLKPGNTSTLVCTGVYRLTRNPMYAGMLSMLLGWALYLSTPWALLGPMGFVLFIQRFQIRPEERVLARRFGRAYAEYRSTVRRWL</sequence>
<keyword evidence="2 5" id="KW-0812">Transmembrane</keyword>
<feature type="transmembrane region" description="Helical" evidence="5">
    <location>
        <begin position="104"/>
        <end position="127"/>
    </location>
</feature>
<keyword evidence="6" id="KW-0808">Transferase</keyword>
<dbReference type="Gene3D" id="1.20.120.1630">
    <property type="match status" value="1"/>
</dbReference>
<evidence type="ECO:0000313" key="7">
    <source>
        <dbReference type="Proteomes" id="UP000247811"/>
    </source>
</evidence>
<dbReference type="OrthoDB" id="9811969at2"/>
<reference evidence="6 7" key="1">
    <citation type="submission" date="2018-05" db="EMBL/GenBank/DDBJ databases">
        <title>Genomic Encyclopedia of Type Strains, Phase IV (KMG-IV): sequencing the most valuable type-strain genomes for metagenomic binning, comparative biology and taxonomic classification.</title>
        <authorList>
            <person name="Goeker M."/>
        </authorList>
    </citation>
    <scope>NUCLEOTIDE SEQUENCE [LARGE SCALE GENOMIC DNA]</scope>
    <source>
        <strain evidence="6 7">DSM 566</strain>
    </source>
</reference>
<keyword evidence="7" id="KW-1185">Reference proteome</keyword>
<evidence type="ECO:0000256" key="1">
    <source>
        <dbReference type="ARBA" id="ARBA00004127"/>
    </source>
</evidence>